<evidence type="ECO:0000256" key="9">
    <source>
        <dbReference type="RuleBase" id="RU004389"/>
    </source>
</evidence>
<comment type="pathway">
    <text evidence="2 7">Protein biosynthesis; polypeptide chain elongation.</text>
</comment>
<dbReference type="SMART" id="SM00841">
    <property type="entry name" value="Elong-fact-P_C"/>
    <property type="match status" value="1"/>
</dbReference>
<dbReference type="AlphaFoldDB" id="A0A2H0N2M7"/>
<dbReference type="HAMAP" id="MF_00141">
    <property type="entry name" value="EF_P"/>
    <property type="match status" value="1"/>
</dbReference>
<evidence type="ECO:0000313" key="13">
    <source>
        <dbReference type="Proteomes" id="UP000229782"/>
    </source>
</evidence>
<accession>A0A2H0N2M7</accession>
<dbReference type="PANTHER" id="PTHR30053:SF14">
    <property type="entry name" value="TRANSLATION ELONGATION FACTOR KOW-LIKE DOMAIN-CONTAINING PROTEIN"/>
    <property type="match status" value="1"/>
</dbReference>
<evidence type="ECO:0000313" key="12">
    <source>
        <dbReference type="EMBL" id="PIR03143.1"/>
    </source>
</evidence>
<comment type="subcellular location">
    <subcellularLocation>
        <location evidence="1 7">Cytoplasm</location>
    </subcellularLocation>
</comment>
<feature type="domain" description="Translation elongation factor P/YeiP central" evidence="11">
    <location>
        <begin position="67"/>
        <end position="121"/>
    </location>
</feature>
<sequence length="188" mass="20762">MANTDDIKRGAVIRRDGNLYVVSDFSFVNPGKGAAFYKTKMKDINAGKTIEITYKSGETIDVVDVHRQTLQFLYSSADRYSFMDKDTYETLEVDADIMGDEAQYLKEGLDVIGSLHDERIVAIELPKKIQYTVVQAPPAVKGDTASGNVTKDVVLDNGLTVKAPIFIKEGEDILVNIETGEYGGRVNE</sequence>
<dbReference type="Pfam" id="PF09285">
    <property type="entry name" value="Elong-fact-P_C"/>
    <property type="match status" value="1"/>
</dbReference>
<keyword evidence="6 7" id="KW-0648">Protein biosynthesis</keyword>
<evidence type="ECO:0000256" key="3">
    <source>
        <dbReference type="ARBA" id="ARBA00009479"/>
    </source>
</evidence>
<protein>
    <recommendedName>
        <fullName evidence="7 8">Elongation factor P</fullName>
        <shortName evidence="7">EF-P</shortName>
    </recommendedName>
</protein>
<dbReference type="Gene3D" id="2.30.30.30">
    <property type="match status" value="1"/>
</dbReference>
<evidence type="ECO:0000256" key="6">
    <source>
        <dbReference type="ARBA" id="ARBA00022917"/>
    </source>
</evidence>
<feature type="domain" description="Elongation factor P C-terminal" evidence="10">
    <location>
        <begin position="129"/>
        <end position="185"/>
    </location>
</feature>
<dbReference type="SUPFAM" id="SSF50249">
    <property type="entry name" value="Nucleic acid-binding proteins"/>
    <property type="match status" value="2"/>
</dbReference>
<keyword evidence="5 7" id="KW-0251">Elongation factor</keyword>
<comment type="function">
    <text evidence="7">Involved in peptide bond synthesis. Stimulates efficient translation and peptide-bond synthesis on native or reconstituted 70S ribosomes in vitro. Probably functions indirectly by altering the affinity of the ribosome for aminoacyl-tRNA, thus increasing their reactivity as acceptors for peptidyl transferase.</text>
</comment>
<dbReference type="FunFam" id="2.40.50.140:FF:000009">
    <property type="entry name" value="Elongation factor P"/>
    <property type="match status" value="1"/>
</dbReference>
<dbReference type="Proteomes" id="UP000229782">
    <property type="component" value="Unassembled WGS sequence"/>
</dbReference>
<proteinExistence type="inferred from homology"/>
<dbReference type="SMART" id="SM01185">
    <property type="entry name" value="EFP"/>
    <property type="match status" value="1"/>
</dbReference>
<evidence type="ECO:0000256" key="8">
    <source>
        <dbReference type="NCBIfam" id="TIGR00038"/>
    </source>
</evidence>
<reference evidence="12 13" key="1">
    <citation type="submission" date="2017-09" db="EMBL/GenBank/DDBJ databases">
        <title>Depth-based differentiation of microbial function through sediment-hosted aquifers and enrichment of novel symbionts in the deep terrestrial subsurface.</title>
        <authorList>
            <person name="Probst A.J."/>
            <person name="Ladd B."/>
            <person name="Jarett J.K."/>
            <person name="Geller-Mcgrath D.E."/>
            <person name="Sieber C.M."/>
            <person name="Emerson J.B."/>
            <person name="Anantharaman K."/>
            <person name="Thomas B.C."/>
            <person name="Malmstrom R."/>
            <person name="Stieglmeier M."/>
            <person name="Klingl A."/>
            <person name="Woyke T."/>
            <person name="Ryan C.M."/>
            <person name="Banfield J.F."/>
        </authorList>
    </citation>
    <scope>NUCLEOTIDE SEQUENCE [LARGE SCALE GENOMIC DNA]</scope>
    <source>
        <strain evidence="12">CG11_big_fil_rev_8_21_14_0_20_43_7</strain>
    </source>
</reference>
<dbReference type="InterPro" id="IPR020599">
    <property type="entry name" value="Transl_elong_fac_P/YeiP"/>
</dbReference>
<evidence type="ECO:0000256" key="4">
    <source>
        <dbReference type="ARBA" id="ARBA00022490"/>
    </source>
</evidence>
<evidence type="ECO:0000256" key="1">
    <source>
        <dbReference type="ARBA" id="ARBA00004496"/>
    </source>
</evidence>
<evidence type="ECO:0000259" key="11">
    <source>
        <dbReference type="SMART" id="SM01185"/>
    </source>
</evidence>
<evidence type="ECO:0000256" key="5">
    <source>
        <dbReference type="ARBA" id="ARBA00022768"/>
    </source>
</evidence>
<dbReference type="GO" id="GO:0043043">
    <property type="term" value="P:peptide biosynthetic process"/>
    <property type="evidence" value="ECO:0007669"/>
    <property type="project" value="InterPro"/>
</dbReference>
<dbReference type="EMBL" id="PCWM01000042">
    <property type="protein sequence ID" value="PIR03143.1"/>
    <property type="molecule type" value="Genomic_DNA"/>
</dbReference>
<dbReference type="InterPro" id="IPR001059">
    <property type="entry name" value="Transl_elong_P/YeiP_cen"/>
</dbReference>
<dbReference type="PANTHER" id="PTHR30053">
    <property type="entry name" value="ELONGATION FACTOR P"/>
    <property type="match status" value="1"/>
</dbReference>
<evidence type="ECO:0000256" key="2">
    <source>
        <dbReference type="ARBA" id="ARBA00004815"/>
    </source>
</evidence>
<name>A0A2H0N2M7_9BACT</name>
<dbReference type="InterPro" id="IPR011768">
    <property type="entry name" value="Transl_elongation_fac_P"/>
</dbReference>
<keyword evidence="4 7" id="KW-0963">Cytoplasm</keyword>
<comment type="caution">
    <text evidence="12">The sequence shown here is derived from an EMBL/GenBank/DDBJ whole genome shotgun (WGS) entry which is preliminary data.</text>
</comment>
<dbReference type="NCBIfam" id="NF001810">
    <property type="entry name" value="PRK00529.1"/>
    <property type="match status" value="1"/>
</dbReference>
<dbReference type="FunFam" id="2.30.30.30:FF:000003">
    <property type="entry name" value="Elongation factor P"/>
    <property type="match status" value="1"/>
</dbReference>
<dbReference type="GO" id="GO:0005829">
    <property type="term" value="C:cytosol"/>
    <property type="evidence" value="ECO:0007669"/>
    <property type="project" value="UniProtKB-ARBA"/>
</dbReference>
<dbReference type="Gene3D" id="2.40.50.140">
    <property type="entry name" value="Nucleic acid-binding proteins"/>
    <property type="match status" value="2"/>
</dbReference>
<evidence type="ECO:0000259" key="10">
    <source>
        <dbReference type="SMART" id="SM00841"/>
    </source>
</evidence>
<dbReference type="InterPro" id="IPR015365">
    <property type="entry name" value="Elong-fact-P_C"/>
</dbReference>
<dbReference type="Pfam" id="PF08207">
    <property type="entry name" value="EFP_N"/>
    <property type="match status" value="1"/>
</dbReference>
<comment type="similarity">
    <text evidence="3 7 9">Belongs to the elongation factor P family.</text>
</comment>
<organism evidence="12 13">
    <name type="scientific">Candidatus Magasanikbacteria bacterium CG11_big_fil_rev_8_21_14_0_20_43_7</name>
    <dbReference type="NCBI Taxonomy" id="1974654"/>
    <lineage>
        <taxon>Bacteria</taxon>
        <taxon>Candidatus Magasanikiibacteriota</taxon>
    </lineage>
</organism>
<dbReference type="UniPathway" id="UPA00345"/>
<dbReference type="InterPro" id="IPR013185">
    <property type="entry name" value="Transl_elong_KOW-like"/>
</dbReference>
<dbReference type="NCBIfam" id="TIGR00038">
    <property type="entry name" value="efp"/>
    <property type="match status" value="1"/>
</dbReference>
<evidence type="ECO:0000256" key="7">
    <source>
        <dbReference type="HAMAP-Rule" id="MF_00141"/>
    </source>
</evidence>
<dbReference type="FunFam" id="2.40.50.140:FF:000004">
    <property type="entry name" value="Elongation factor P"/>
    <property type="match status" value="1"/>
</dbReference>
<dbReference type="InterPro" id="IPR014722">
    <property type="entry name" value="Rib_uL2_dom2"/>
</dbReference>
<dbReference type="PIRSF" id="PIRSF005901">
    <property type="entry name" value="EF-P"/>
    <property type="match status" value="1"/>
</dbReference>
<gene>
    <name evidence="7 12" type="primary">efp</name>
    <name evidence="12" type="ORF">COV60_01885</name>
</gene>
<dbReference type="InterPro" id="IPR012340">
    <property type="entry name" value="NA-bd_OB-fold"/>
</dbReference>
<dbReference type="CDD" id="cd04470">
    <property type="entry name" value="S1_EF-P_repeat_1"/>
    <property type="match status" value="1"/>
</dbReference>
<dbReference type="SUPFAM" id="SSF50104">
    <property type="entry name" value="Translation proteins SH3-like domain"/>
    <property type="match status" value="1"/>
</dbReference>
<dbReference type="InterPro" id="IPR008991">
    <property type="entry name" value="Translation_prot_SH3-like_sf"/>
</dbReference>
<dbReference type="Pfam" id="PF01132">
    <property type="entry name" value="EFP"/>
    <property type="match status" value="1"/>
</dbReference>
<dbReference type="GO" id="GO:0003746">
    <property type="term" value="F:translation elongation factor activity"/>
    <property type="evidence" value="ECO:0007669"/>
    <property type="project" value="UniProtKB-UniRule"/>
</dbReference>